<dbReference type="InterPro" id="IPR025660">
    <property type="entry name" value="Pept_his_AS"/>
</dbReference>
<dbReference type="GO" id="GO:0008234">
    <property type="term" value="F:cysteine-type peptidase activity"/>
    <property type="evidence" value="ECO:0007669"/>
    <property type="project" value="UniProtKB-KW"/>
</dbReference>
<dbReference type="Proteomes" id="UP001327560">
    <property type="component" value="Chromosome 2"/>
</dbReference>
<dbReference type="PROSITE" id="PS00640">
    <property type="entry name" value="THIOL_PROTEASE_ASN"/>
    <property type="match status" value="1"/>
</dbReference>
<feature type="domain" description="Peptidase C1A papain C-terminal" evidence="8">
    <location>
        <begin position="126"/>
        <end position="344"/>
    </location>
</feature>
<dbReference type="AlphaFoldDB" id="A0AAQ3Q4D1"/>
<evidence type="ECO:0000256" key="3">
    <source>
        <dbReference type="ARBA" id="ARBA00022729"/>
    </source>
</evidence>
<dbReference type="InterPro" id="IPR039417">
    <property type="entry name" value="Peptidase_C1A_papain-like"/>
</dbReference>
<evidence type="ECO:0000256" key="2">
    <source>
        <dbReference type="ARBA" id="ARBA00022670"/>
    </source>
</evidence>
<comment type="similarity">
    <text evidence="1">Belongs to the peptidase C1 family.</text>
</comment>
<keyword evidence="3 7" id="KW-0732">Signal</keyword>
<dbReference type="PROSITE" id="PS00139">
    <property type="entry name" value="THIOL_PROTEASE_CYS"/>
    <property type="match status" value="1"/>
</dbReference>
<keyword evidence="5" id="KW-0788">Thiol protease</keyword>
<dbReference type="SUPFAM" id="SSF54001">
    <property type="entry name" value="Cysteine proteinases"/>
    <property type="match status" value="1"/>
</dbReference>
<dbReference type="SMART" id="SM00848">
    <property type="entry name" value="Inhibitor_I29"/>
    <property type="match status" value="1"/>
</dbReference>
<dbReference type="Pfam" id="PF08246">
    <property type="entry name" value="Inhibitor_I29"/>
    <property type="match status" value="1"/>
</dbReference>
<accession>A0AAQ3Q4D1</accession>
<evidence type="ECO:0000313" key="12">
    <source>
        <dbReference type="Proteomes" id="UP001327560"/>
    </source>
</evidence>
<proteinExistence type="inferred from homology"/>
<dbReference type="SMART" id="SM00645">
    <property type="entry name" value="Pept_C1"/>
    <property type="match status" value="1"/>
</dbReference>
<dbReference type="GO" id="GO:0006508">
    <property type="term" value="P:proteolysis"/>
    <property type="evidence" value="ECO:0007669"/>
    <property type="project" value="UniProtKB-KW"/>
</dbReference>
<evidence type="ECO:0000256" key="6">
    <source>
        <dbReference type="ARBA" id="ARBA00023157"/>
    </source>
</evidence>
<evidence type="ECO:0000259" key="9">
    <source>
        <dbReference type="SMART" id="SM00848"/>
    </source>
</evidence>
<name>A0AAQ3Q4D1_9LILI</name>
<dbReference type="InterPro" id="IPR013201">
    <property type="entry name" value="Prot_inhib_I29"/>
</dbReference>
<feature type="chain" id="PRO_5044712173" evidence="7">
    <location>
        <begin position="29"/>
        <end position="345"/>
    </location>
</feature>
<feature type="signal peptide" evidence="7">
    <location>
        <begin position="1"/>
        <end position="28"/>
    </location>
</feature>
<gene>
    <name evidence="10" type="ORF">Cni_G06036</name>
    <name evidence="11" type="ORF">Cni_G06037</name>
</gene>
<dbReference type="InterPro" id="IPR013128">
    <property type="entry name" value="Peptidase_C1A"/>
</dbReference>
<dbReference type="PROSITE" id="PS00639">
    <property type="entry name" value="THIOL_PROTEASE_HIS"/>
    <property type="match status" value="1"/>
</dbReference>
<dbReference type="InterPro" id="IPR000169">
    <property type="entry name" value="Pept_cys_AS"/>
</dbReference>
<feature type="domain" description="Cathepsin propeptide inhibitor" evidence="9">
    <location>
        <begin position="41"/>
        <end position="98"/>
    </location>
</feature>
<dbReference type="InterPro" id="IPR025661">
    <property type="entry name" value="Pept_asp_AS"/>
</dbReference>
<evidence type="ECO:0000313" key="11">
    <source>
        <dbReference type="EMBL" id="WOK97329.1"/>
    </source>
</evidence>
<sequence>MASSSSKTLPLFLLTCSLLCSSWPTASGIRFPDHDEVLQKFKQWMTRYGREYKDETEKLYRLGVFTNNLKYVDAFVKSGERSYSVGLNQFADLTNEEFLAGHTGLRQSNASKPTASHFSYDNVTTVPATVDWRSRGVVTSIKDQGSCGSCWAFSSVAAMESIILIKKRKQLDLSEQELVDCDFFNSGCNGGWMNDAFAFVIRNGGITSEAKYPYVGSQGVCRVAELRDNAATISGFVDVPENDERALMVAVAQQPVSVAIAIDAGGGLDFQLYTGGVFSGPCGTTMNHAVTVVGYGEDGRGNKYWIAKNSWGASWGDGGYMLMKKDVEEKEGLCGIAMRASYPTI</sequence>
<evidence type="ECO:0000256" key="5">
    <source>
        <dbReference type="ARBA" id="ARBA00022807"/>
    </source>
</evidence>
<dbReference type="InterPro" id="IPR038765">
    <property type="entry name" value="Papain-like_cys_pep_sf"/>
</dbReference>
<keyword evidence="6" id="KW-1015">Disulfide bond</keyword>
<keyword evidence="12" id="KW-1185">Reference proteome</keyword>
<dbReference type="EMBL" id="CP136891">
    <property type="protein sequence ID" value="WOK97328.1"/>
    <property type="molecule type" value="Genomic_DNA"/>
</dbReference>
<dbReference type="EMBL" id="CP136891">
    <property type="protein sequence ID" value="WOK97329.1"/>
    <property type="molecule type" value="Genomic_DNA"/>
</dbReference>
<organism evidence="10 12">
    <name type="scientific">Canna indica</name>
    <name type="common">Indian-shot</name>
    <dbReference type="NCBI Taxonomy" id="4628"/>
    <lineage>
        <taxon>Eukaryota</taxon>
        <taxon>Viridiplantae</taxon>
        <taxon>Streptophyta</taxon>
        <taxon>Embryophyta</taxon>
        <taxon>Tracheophyta</taxon>
        <taxon>Spermatophyta</taxon>
        <taxon>Magnoliopsida</taxon>
        <taxon>Liliopsida</taxon>
        <taxon>Zingiberales</taxon>
        <taxon>Cannaceae</taxon>
        <taxon>Canna</taxon>
    </lineage>
</organism>
<dbReference type="PRINTS" id="PR00705">
    <property type="entry name" value="PAPAIN"/>
</dbReference>
<dbReference type="Pfam" id="PF00112">
    <property type="entry name" value="Peptidase_C1"/>
    <property type="match status" value="1"/>
</dbReference>
<dbReference type="Gene3D" id="3.90.70.10">
    <property type="entry name" value="Cysteine proteinases"/>
    <property type="match status" value="1"/>
</dbReference>
<dbReference type="FunFam" id="3.90.70.10:FF:000023">
    <property type="entry name" value="Senescence-specific cysteine protease SAG39"/>
    <property type="match status" value="1"/>
</dbReference>
<keyword evidence="4" id="KW-0378">Hydrolase</keyword>
<evidence type="ECO:0000259" key="8">
    <source>
        <dbReference type="SMART" id="SM00645"/>
    </source>
</evidence>
<dbReference type="PANTHER" id="PTHR12411">
    <property type="entry name" value="CYSTEINE PROTEASE FAMILY C1-RELATED"/>
    <property type="match status" value="1"/>
</dbReference>
<evidence type="ECO:0000256" key="7">
    <source>
        <dbReference type="SAM" id="SignalP"/>
    </source>
</evidence>
<keyword evidence="2" id="KW-0645">Protease</keyword>
<evidence type="ECO:0000256" key="4">
    <source>
        <dbReference type="ARBA" id="ARBA00022801"/>
    </source>
</evidence>
<reference evidence="10 12" key="1">
    <citation type="submission" date="2023-10" db="EMBL/GenBank/DDBJ databases">
        <title>Chromosome-scale genome assembly provides insights into flower coloration mechanisms of Canna indica.</title>
        <authorList>
            <person name="Li C."/>
        </authorList>
    </citation>
    <scope>NUCLEOTIDE SEQUENCE [LARGE SCALE GENOMIC DNA]</scope>
    <source>
        <tissue evidence="10">Flower</tissue>
    </source>
</reference>
<protein>
    <submittedName>
        <fullName evidence="10">Uncharacterized protein</fullName>
    </submittedName>
</protein>
<evidence type="ECO:0000256" key="1">
    <source>
        <dbReference type="ARBA" id="ARBA00008455"/>
    </source>
</evidence>
<dbReference type="CDD" id="cd02248">
    <property type="entry name" value="Peptidase_C1A"/>
    <property type="match status" value="1"/>
</dbReference>
<evidence type="ECO:0000313" key="10">
    <source>
        <dbReference type="EMBL" id="WOK97328.1"/>
    </source>
</evidence>
<dbReference type="InterPro" id="IPR000668">
    <property type="entry name" value="Peptidase_C1A_C"/>
</dbReference>